<dbReference type="Proteomes" id="UP000649753">
    <property type="component" value="Unassembled WGS sequence"/>
</dbReference>
<keyword evidence="2" id="KW-1185">Reference proteome</keyword>
<dbReference type="RefSeq" id="WP_192768986.1">
    <property type="nucleotide sequence ID" value="NZ_JADBEB010000001.1"/>
</dbReference>
<accession>A0A927MEA6</accession>
<name>A0A927MEA6_9ACTN</name>
<gene>
    <name evidence="1" type="ORF">H4W31_005158</name>
</gene>
<evidence type="ECO:0000313" key="2">
    <source>
        <dbReference type="Proteomes" id="UP000649753"/>
    </source>
</evidence>
<comment type="caution">
    <text evidence="1">The sequence shown here is derived from an EMBL/GenBank/DDBJ whole genome shotgun (WGS) entry which is preliminary data.</text>
</comment>
<reference evidence="1" key="1">
    <citation type="submission" date="2020-10" db="EMBL/GenBank/DDBJ databases">
        <title>Sequencing the genomes of 1000 actinobacteria strains.</title>
        <authorList>
            <person name="Klenk H.-P."/>
        </authorList>
    </citation>
    <scope>NUCLEOTIDE SEQUENCE</scope>
    <source>
        <strain evidence="1">DSM 46832</strain>
    </source>
</reference>
<proteinExistence type="predicted"/>
<sequence length="145" mass="15248">MQPSGDLQSVLCRHGFEEILAVPAVPDVPGSPVRYDRAVTVEPGGQTWYVRAFGTGFSILPPQWLRGGLTRVYSLDGPLLLAQAVLDTEAEAAGLGRAIVADLASIAPRLAHEVRPDRRRWSLVVAAELAVGPAVVTGSTGTVPG</sequence>
<evidence type="ECO:0000313" key="1">
    <source>
        <dbReference type="EMBL" id="MBE1489520.1"/>
    </source>
</evidence>
<protein>
    <submittedName>
        <fullName evidence="1">Uncharacterized protein</fullName>
    </submittedName>
</protein>
<organism evidence="1 2">
    <name type="scientific">Plantactinospora soyae</name>
    <dbReference type="NCBI Taxonomy" id="1544732"/>
    <lineage>
        <taxon>Bacteria</taxon>
        <taxon>Bacillati</taxon>
        <taxon>Actinomycetota</taxon>
        <taxon>Actinomycetes</taxon>
        <taxon>Micromonosporales</taxon>
        <taxon>Micromonosporaceae</taxon>
        <taxon>Plantactinospora</taxon>
    </lineage>
</organism>
<dbReference type="EMBL" id="JADBEB010000001">
    <property type="protein sequence ID" value="MBE1489520.1"/>
    <property type="molecule type" value="Genomic_DNA"/>
</dbReference>
<dbReference type="AlphaFoldDB" id="A0A927MEA6"/>